<feature type="compositionally biased region" description="Basic residues" evidence="1">
    <location>
        <begin position="23"/>
        <end position="37"/>
    </location>
</feature>
<name>A3NSB5_BURP0</name>
<dbReference type="AlphaFoldDB" id="A3NSB5"/>
<gene>
    <name evidence="2" type="ordered locus">BURPS1106A_0955</name>
</gene>
<feature type="region of interest" description="Disordered" evidence="1">
    <location>
        <begin position="22"/>
        <end position="83"/>
    </location>
</feature>
<evidence type="ECO:0000313" key="2">
    <source>
        <dbReference type="EMBL" id="ABN90306.1"/>
    </source>
</evidence>
<evidence type="ECO:0000313" key="3">
    <source>
        <dbReference type="Proteomes" id="UP000006738"/>
    </source>
</evidence>
<dbReference type="KEGG" id="bpl:BURPS1106A_0955"/>
<dbReference type="Proteomes" id="UP000006738">
    <property type="component" value="Chromosome I"/>
</dbReference>
<evidence type="ECO:0000256" key="1">
    <source>
        <dbReference type="SAM" id="MobiDB-lite"/>
    </source>
</evidence>
<proteinExistence type="predicted"/>
<sequence>MCNEAARRACAAFVFASSVARARGMRARRHERRRRGLRSAGRAADTATHADTAAQPARARHAGGCAGVRDAGASAADLTTRRP</sequence>
<protein>
    <submittedName>
        <fullName evidence="2">Uncharacterized protein</fullName>
    </submittedName>
</protein>
<dbReference type="EMBL" id="CP000572">
    <property type="protein sequence ID" value="ABN90306.1"/>
    <property type="molecule type" value="Genomic_DNA"/>
</dbReference>
<accession>A3NSB5</accession>
<dbReference type="HOGENOM" id="CLU_173092_0_0_4"/>
<feature type="compositionally biased region" description="Low complexity" evidence="1">
    <location>
        <begin position="38"/>
        <end position="57"/>
    </location>
</feature>
<reference evidence="2 3" key="1">
    <citation type="submission" date="2007-02" db="EMBL/GenBank/DDBJ databases">
        <authorList>
            <person name="DeShazer D."/>
            <person name="Woods D.E."/>
            <person name="Nierman W.C."/>
        </authorList>
    </citation>
    <scope>NUCLEOTIDE SEQUENCE [LARGE SCALE GENOMIC DNA]</scope>
    <source>
        <strain evidence="2 3">1106a</strain>
    </source>
</reference>
<organism evidence="2 3">
    <name type="scientific">Burkholderia pseudomallei (strain 1106a)</name>
    <dbReference type="NCBI Taxonomy" id="357348"/>
    <lineage>
        <taxon>Bacteria</taxon>
        <taxon>Pseudomonadati</taxon>
        <taxon>Pseudomonadota</taxon>
        <taxon>Betaproteobacteria</taxon>
        <taxon>Burkholderiales</taxon>
        <taxon>Burkholderiaceae</taxon>
        <taxon>Burkholderia</taxon>
        <taxon>pseudomallei group</taxon>
    </lineage>
</organism>